<proteinExistence type="predicted"/>
<evidence type="ECO:0000313" key="2">
    <source>
        <dbReference type="Proteomes" id="UP000599391"/>
    </source>
</evidence>
<reference evidence="1 2" key="1">
    <citation type="journal article" date="2021" name="Int. J. Syst. Evol. Microbiol.">
        <title>Amazonocrinis nigriterrae gen. nov., sp. nov., Atlanticothrix silvestris gen. nov., sp. nov. and Dendronalium phyllosphericum gen. nov., sp. nov., nostocacean cyanobacteria from Brazilian environments.</title>
        <authorList>
            <person name="Alvarenga D.O."/>
            <person name="Andreote A.P.D."/>
            <person name="Branco L.H.Z."/>
            <person name="Delbaje E."/>
            <person name="Cruz R.B."/>
            <person name="Varani A.M."/>
            <person name="Fiore M.F."/>
        </authorList>
    </citation>
    <scope>NUCLEOTIDE SEQUENCE [LARGE SCALE GENOMIC DNA]</scope>
    <source>
        <strain evidence="1 2">CENA357</strain>
    </source>
</reference>
<dbReference type="EMBL" id="JAECZB010000081">
    <property type="protein sequence ID" value="MBH8554785.1"/>
    <property type="molecule type" value="Genomic_DNA"/>
</dbReference>
<accession>A0A8J7HM54</accession>
<dbReference type="AlphaFoldDB" id="A0A8J7HM54"/>
<dbReference type="Proteomes" id="UP000599391">
    <property type="component" value="Unassembled WGS sequence"/>
</dbReference>
<organism evidence="1 2">
    <name type="scientific">Atlanticothrix silvestris CENA357</name>
    <dbReference type="NCBI Taxonomy" id="1725252"/>
    <lineage>
        <taxon>Bacteria</taxon>
        <taxon>Bacillati</taxon>
        <taxon>Cyanobacteriota</taxon>
        <taxon>Cyanophyceae</taxon>
        <taxon>Nostocales</taxon>
        <taxon>Nodulariaceae</taxon>
        <taxon>Atlanticothrix</taxon>
        <taxon>Atlanticothrix silvestris</taxon>
    </lineage>
</organism>
<evidence type="ECO:0000313" key="1">
    <source>
        <dbReference type="EMBL" id="MBH8554785.1"/>
    </source>
</evidence>
<keyword evidence="2" id="KW-1185">Reference proteome</keyword>
<name>A0A8J7HM54_9CYAN</name>
<protein>
    <submittedName>
        <fullName evidence="1">Uncharacterized protein</fullName>
    </submittedName>
</protein>
<sequence>MKKQQIKKDIWQELDECQAEIICGGLKRLQEEFGSELAAFYKKPKEIVVVGSRIR</sequence>
<comment type="caution">
    <text evidence="1">The sequence shown here is derived from an EMBL/GenBank/DDBJ whole genome shotgun (WGS) entry which is preliminary data.</text>
</comment>
<gene>
    <name evidence="1" type="ORF">I8751_20990</name>
</gene>
<dbReference type="RefSeq" id="WP_214441015.1">
    <property type="nucleotide sequence ID" value="NZ_JAECZB010000081.1"/>
</dbReference>